<reference evidence="2" key="1">
    <citation type="journal article" date="2011" name="Nat. Genet.">
        <title>The Arabidopsis lyrata genome sequence and the basis of rapid genome size change.</title>
        <authorList>
            <person name="Hu T.T."/>
            <person name="Pattyn P."/>
            <person name="Bakker E.G."/>
            <person name="Cao J."/>
            <person name="Cheng J.-F."/>
            <person name="Clark R.M."/>
            <person name="Fahlgren N."/>
            <person name="Fawcett J.A."/>
            <person name="Grimwood J."/>
            <person name="Gundlach H."/>
            <person name="Haberer G."/>
            <person name="Hollister J.D."/>
            <person name="Ossowski S."/>
            <person name="Ottilar R.P."/>
            <person name="Salamov A.A."/>
            <person name="Schneeberger K."/>
            <person name="Spannagl M."/>
            <person name="Wang X."/>
            <person name="Yang L."/>
            <person name="Nasrallah M.E."/>
            <person name="Bergelson J."/>
            <person name="Carrington J.C."/>
            <person name="Gaut B.S."/>
            <person name="Schmutz J."/>
            <person name="Mayer K.F.X."/>
            <person name="Van de Peer Y."/>
            <person name="Grigoriev I.V."/>
            <person name="Nordborg M."/>
            <person name="Weigel D."/>
            <person name="Guo Y.-L."/>
        </authorList>
    </citation>
    <scope>NUCLEOTIDE SEQUENCE [LARGE SCALE GENOMIC DNA]</scope>
    <source>
        <strain evidence="2">cv. MN47</strain>
    </source>
</reference>
<keyword evidence="2" id="KW-1185">Reference proteome</keyword>
<accession>D7LXA0</accession>
<dbReference type="AlphaFoldDB" id="D7LXA0"/>
<evidence type="ECO:0000313" key="1">
    <source>
        <dbReference type="EMBL" id="EFH50828.1"/>
    </source>
</evidence>
<dbReference type="Proteomes" id="UP000008694">
    <property type="component" value="Unassembled WGS sequence"/>
</dbReference>
<name>D7LXA0_ARALL</name>
<dbReference type="EMBL" id="GL348718">
    <property type="protein sequence ID" value="EFH50828.1"/>
    <property type="molecule type" value="Genomic_DNA"/>
</dbReference>
<gene>
    <name evidence="1" type="ORF">ARALYDRAFT_662985</name>
</gene>
<sequence length="115" mass="13191">MYWLTKLRIHVVTRDKATEYAIQLLPPIRPSSLNIREVKICSGIYHKKLGNPDDINALCRDVTDLMPKQRGEDAHVIPWDTCMKWVDNVCDHNACGSKSESLGVRHPNNFTNKTF</sequence>
<dbReference type="HOGENOM" id="CLU_2112218_0_0_1"/>
<protein>
    <submittedName>
        <fullName evidence="1">Predicted protein</fullName>
    </submittedName>
</protein>
<organism evidence="2">
    <name type="scientific">Arabidopsis lyrata subsp. lyrata</name>
    <name type="common">Lyre-leaved rock-cress</name>
    <dbReference type="NCBI Taxonomy" id="81972"/>
    <lineage>
        <taxon>Eukaryota</taxon>
        <taxon>Viridiplantae</taxon>
        <taxon>Streptophyta</taxon>
        <taxon>Embryophyta</taxon>
        <taxon>Tracheophyta</taxon>
        <taxon>Spermatophyta</taxon>
        <taxon>Magnoliopsida</taxon>
        <taxon>eudicotyledons</taxon>
        <taxon>Gunneridae</taxon>
        <taxon>Pentapetalae</taxon>
        <taxon>rosids</taxon>
        <taxon>malvids</taxon>
        <taxon>Brassicales</taxon>
        <taxon>Brassicaceae</taxon>
        <taxon>Camelineae</taxon>
        <taxon>Arabidopsis</taxon>
    </lineage>
</organism>
<evidence type="ECO:0000313" key="2">
    <source>
        <dbReference type="Proteomes" id="UP000008694"/>
    </source>
</evidence>
<dbReference type="Gramene" id="Al_scaffold_0006_3050">
    <property type="protein sequence ID" value="Al_scaffold_0006_3050"/>
    <property type="gene ID" value="Al_scaffold_0006_3050"/>
</dbReference>
<proteinExistence type="predicted"/>